<comment type="caution">
    <text evidence="1">The sequence shown here is derived from an EMBL/GenBank/DDBJ whole genome shotgun (WGS) entry which is preliminary data.</text>
</comment>
<dbReference type="EMBL" id="JAEHOE010000020">
    <property type="protein sequence ID" value="KAG2496155.1"/>
    <property type="molecule type" value="Genomic_DNA"/>
</dbReference>
<name>A0A835Y4V6_9CHLO</name>
<sequence length="234" mass="24383">MEVVGQRSGKPSRRVIITDCGQLPSKLQAALRVKAEKEEVAKLRADPNAINPDQESLSRLKALQAQAQAQAQQGTKKRPVAVAGSLGAVAAQLGFLGEAGGKEGKKARRGKGKGKAAAEGEAAAVHYVALSRLTSPEGGYLASPDNLTSDKIKVDPAVAAEMARLRSQARVCLSVQPLYPAPPGTHTDVTLNVCGLASKLDDVQRDPYGAGRRSGLWSCRTVPALMPSPSGAVC</sequence>
<evidence type="ECO:0000313" key="2">
    <source>
        <dbReference type="Proteomes" id="UP000612055"/>
    </source>
</evidence>
<organism evidence="1 2">
    <name type="scientific">Edaphochlamys debaryana</name>
    <dbReference type="NCBI Taxonomy" id="47281"/>
    <lineage>
        <taxon>Eukaryota</taxon>
        <taxon>Viridiplantae</taxon>
        <taxon>Chlorophyta</taxon>
        <taxon>core chlorophytes</taxon>
        <taxon>Chlorophyceae</taxon>
        <taxon>CS clade</taxon>
        <taxon>Chlamydomonadales</taxon>
        <taxon>Chlamydomonadales incertae sedis</taxon>
        <taxon>Edaphochlamys</taxon>
    </lineage>
</organism>
<proteinExistence type="predicted"/>
<protein>
    <submittedName>
        <fullName evidence="1">Uncharacterized protein</fullName>
    </submittedName>
</protein>
<gene>
    <name evidence="1" type="ORF">HYH03_005757</name>
</gene>
<evidence type="ECO:0000313" key="1">
    <source>
        <dbReference type="EMBL" id="KAG2496155.1"/>
    </source>
</evidence>
<dbReference type="AlphaFoldDB" id="A0A835Y4V6"/>
<reference evidence="1" key="1">
    <citation type="journal article" date="2020" name="bioRxiv">
        <title>Comparative genomics of Chlamydomonas.</title>
        <authorList>
            <person name="Craig R.J."/>
            <person name="Hasan A.R."/>
            <person name="Ness R.W."/>
            <person name="Keightley P.D."/>
        </authorList>
    </citation>
    <scope>NUCLEOTIDE SEQUENCE</scope>
    <source>
        <strain evidence="1">CCAP 11/70</strain>
    </source>
</reference>
<accession>A0A835Y4V6</accession>
<dbReference type="Proteomes" id="UP000612055">
    <property type="component" value="Unassembled WGS sequence"/>
</dbReference>
<keyword evidence="2" id="KW-1185">Reference proteome</keyword>